<dbReference type="Proteomes" id="UP000076512">
    <property type="component" value="Unassembled WGS sequence"/>
</dbReference>
<evidence type="ECO:0000256" key="1">
    <source>
        <dbReference type="SAM" id="MobiDB-lite"/>
    </source>
</evidence>
<feature type="region of interest" description="Disordered" evidence="1">
    <location>
        <begin position="186"/>
        <end position="205"/>
    </location>
</feature>
<accession>A0A164K720</accession>
<gene>
    <name evidence="2" type="ORF">AWN90_42075</name>
</gene>
<dbReference type="AlphaFoldDB" id="A0A164K720"/>
<proteinExistence type="predicted"/>
<protein>
    <submittedName>
        <fullName evidence="2">Uncharacterized protein</fullName>
    </submittedName>
</protein>
<evidence type="ECO:0000313" key="2">
    <source>
        <dbReference type="EMBL" id="KZM71103.1"/>
    </source>
</evidence>
<evidence type="ECO:0000313" key="3">
    <source>
        <dbReference type="Proteomes" id="UP000076512"/>
    </source>
</evidence>
<name>A0A164K720_9NOCA</name>
<sequence>MPLDTDPTLTSEARQVGQRCARLLSSRDAPLDVSDAYRMACNAALSDLADTIAAYAHRLYTYSHALHAAVGWNSFLSLRPITDTAFRAEAHRWADEIQTGGTRRPDPDTYITARQRNARTAWRELSLDVEAALAAAMALVGDIPDHAVHLGEDTDTCSDCAGTGECGDCEGTGCDPDGDECENCQGSGECPACRTADSDSIASER</sequence>
<dbReference type="RefSeq" id="WP_067595303.1">
    <property type="nucleotide sequence ID" value="NZ_JABMCZ010000003.1"/>
</dbReference>
<dbReference type="EMBL" id="LWGR01000013">
    <property type="protein sequence ID" value="KZM71103.1"/>
    <property type="molecule type" value="Genomic_DNA"/>
</dbReference>
<comment type="caution">
    <text evidence="2">The sequence shown here is derived from an EMBL/GenBank/DDBJ whole genome shotgun (WGS) entry which is preliminary data.</text>
</comment>
<reference evidence="2 3" key="1">
    <citation type="submission" date="2016-04" db="EMBL/GenBank/DDBJ databases">
        <authorList>
            <person name="Evans L.H."/>
            <person name="Alamgir A."/>
            <person name="Owens N."/>
            <person name="Weber N.D."/>
            <person name="Virtaneva K."/>
            <person name="Barbian K."/>
            <person name="Babar A."/>
            <person name="Rosenke K."/>
        </authorList>
    </citation>
    <scope>NUCLEOTIDE SEQUENCE [LARGE SCALE GENOMIC DNA]</scope>
    <source>
        <strain evidence="2 3">IFM 0406</strain>
    </source>
</reference>
<organism evidence="2 3">
    <name type="scientific">Nocardia terpenica</name>
    <dbReference type="NCBI Taxonomy" id="455432"/>
    <lineage>
        <taxon>Bacteria</taxon>
        <taxon>Bacillati</taxon>
        <taxon>Actinomycetota</taxon>
        <taxon>Actinomycetes</taxon>
        <taxon>Mycobacteriales</taxon>
        <taxon>Nocardiaceae</taxon>
        <taxon>Nocardia</taxon>
    </lineage>
</organism>
<keyword evidence="3" id="KW-1185">Reference proteome</keyword>